<keyword evidence="2" id="KW-1185">Reference proteome</keyword>
<dbReference type="VEuPathDB" id="VectorBase:RSAN_048320"/>
<dbReference type="InterPro" id="IPR032675">
    <property type="entry name" value="LRR_dom_sf"/>
</dbReference>
<organism evidence="1 2">
    <name type="scientific">Rhipicephalus sanguineus</name>
    <name type="common">Brown dog tick</name>
    <name type="synonym">Ixodes sanguineus</name>
    <dbReference type="NCBI Taxonomy" id="34632"/>
    <lineage>
        <taxon>Eukaryota</taxon>
        <taxon>Metazoa</taxon>
        <taxon>Ecdysozoa</taxon>
        <taxon>Arthropoda</taxon>
        <taxon>Chelicerata</taxon>
        <taxon>Arachnida</taxon>
        <taxon>Acari</taxon>
        <taxon>Parasitiformes</taxon>
        <taxon>Ixodida</taxon>
        <taxon>Ixodoidea</taxon>
        <taxon>Ixodidae</taxon>
        <taxon>Rhipicephalinae</taxon>
        <taxon>Rhipicephalus</taxon>
        <taxon>Rhipicephalus</taxon>
    </lineage>
</organism>
<reference evidence="1" key="1">
    <citation type="journal article" date="2020" name="Cell">
        <title>Large-Scale Comparative Analyses of Tick Genomes Elucidate Their Genetic Diversity and Vector Capacities.</title>
        <authorList>
            <consortium name="Tick Genome and Microbiome Consortium (TIGMIC)"/>
            <person name="Jia N."/>
            <person name="Wang J."/>
            <person name="Shi W."/>
            <person name="Du L."/>
            <person name="Sun Y."/>
            <person name="Zhan W."/>
            <person name="Jiang J.F."/>
            <person name="Wang Q."/>
            <person name="Zhang B."/>
            <person name="Ji P."/>
            <person name="Bell-Sakyi L."/>
            <person name="Cui X.M."/>
            <person name="Yuan T.T."/>
            <person name="Jiang B.G."/>
            <person name="Yang W.F."/>
            <person name="Lam T.T."/>
            <person name="Chang Q.C."/>
            <person name="Ding S.J."/>
            <person name="Wang X.J."/>
            <person name="Zhu J.G."/>
            <person name="Ruan X.D."/>
            <person name="Zhao L."/>
            <person name="Wei J.T."/>
            <person name="Ye R.Z."/>
            <person name="Que T.C."/>
            <person name="Du C.H."/>
            <person name="Zhou Y.H."/>
            <person name="Cheng J.X."/>
            <person name="Dai P.F."/>
            <person name="Guo W.B."/>
            <person name="Han X.H."/>
            <person name="Huang E.J."/>
            <person name="Li L.F."/>
            <person name="Wei W."/>
            <person name="Gao Y.C."/>
            <person name="Liu J.Z."/>
            <person name="Shao H.Z."/>
            <person name="Wang X."/>
            <person name="Wang C.C."/>
            <person name="Yang T.C."/>
            <person name="Huo Q.B."/>
            <person name="Li W."/>
            <person name="Chen H.Y."/>
            <person name="Chen S.E."/>
            <person name="Zhou L.G."/>
            <person name="Ni X.B."/>
            <person name="Tian J.H."/>
            <person name="Sheng Y."/>
            <person name="Liu T."/>
            <person name="Pan Y.S."/>
            <person name="Xia L.Y."/>
            <person name="Li J."/>
            <person name="Zhao F."/>
            <person name="Cao W.C."/>
        </authorList>
    </citation>
    <scope>NUCLEOTIDE SEQUENCE</scope>
    <source>
        <strain evidence="1">Rsan-2018</strain>
    </source>
</reference>
<dbReference type="PANTHER" id="PTHR47679">
    <property type="entry name" value="PROTEIN TORNADO 1"/>
    <property type="match status" value="1"/>
</dbReference>
<evidence type="ECO:0000313" key="2">
    <source>
        <dbReference type="Proteomes" id="UP000821837"/>
    </source>
</evidence>
<evidence type="ECO:0000313" key="1">
    <source>
        <dbReference type="EMBL" id="KAH7944249.1"/>
    </source>
</evidence>
<evidence type="ECO:0008006" key="3">
    <source>
        <dbReference type="Google" id="ProtNLM"/>
    </source>
</evidence>
<dbReference type="Gene3D" id="3.80.10.10">
    <property type="entry name" value="Ribonuclease Inhibitor"/>
    <property type="match status" value="1"/>
</dbReference>
<proteinExistence type="predicted"/>
<reference evidence="1" key="2">
    <citation type="submission" date="2021-09" db="EMBL/GenBank/DDBJ databases">
        <authorList>
            <person name="Jia N."/>
            <person name="Wang J."/>
            <person name="Shi W."/>
            <person name="Du L."/>
            <person name="Sun Y."/>
            <person name="Zhan W."/>
            <person name="Jiang J."/>
            <person name="Wang Q."/>
            <person name="Zhang B."/>
            <person name="Ji P."/>
            <person name="Sakyi L.B."/>
            <person name="Cui X."/>
            <person name="Yuan T."/>
            <person name="Jiang B."/>
            <person name="Yang W."/>
            <person name="Lam T.T.-Y."/>
            <person name="Chang Q."/>
            <person name="Ding S."/>
            <person name="Wang X."/>
            <person name="Zhu J."/>
            <person name="Ruan X."/>
            <person name="Zhao L."/>
            <person name="Wei J."/>
            <person name="Que T."/>
            <person name="Du C."/>
            <person name="Cheng J."/>
            <person name="Dai P."/>
            <person name="Han X."/>
            <person name="Huang E."/>
            <person name="Gao Y."/>
            <person name="Liu J."/>
            <person name="Shao H."/>
            <person name="Ye R."/>
            <person name="Li L."/>
            <person name="Wei W."/>
            <person name="Wang X."/>
            <person name="Wang C."/>
            <person name="Huo Q."/>
            <person name="Li W."/>
            <person name="Guo W."/>
            <person name="Chen H."/>
            <person name="Chen S."/>
            <person name="Zhou L."/>
            <person name="Zhou L."/>
            <person name="Ni X."/>
            <person name="Tian J."/>
            <person name="Zhou Y."/>
            <person name="Sheng Y."/>
            <person name="Liu T."/>
            <person name="Pan Y."/>
            <person name="Xia L."/>
            <person name="Li J."/>
            <person name="Zhao F."/>
            <person name="Cao W."/>
        </authorList>
    </citation>
    <scope>NUCLEOTIDE SEQUENCE</scope>
    <source>
        <strain evidence="1">Rsan-2018</strain>
        <tissue evidence="1">Larvae</tissue>
    </source>
</reference>
<name>A0A9D4PK17_RHISA</name>
<sequence length="647" mass="72130">MENIPEIREEPSLLALAETIDSTSIFEGGGAEHFRLPCAANATHNDQVCPIIDYLPICNELLFDVGMELREQRGGSLYLVCFKPGAAEVVPPRDVDLYRANTFLRWLLRTHVCITGLKLQYKWVTAHSQVILEELPENSRLRKLRVQFDIGDTAAQNHFATLLPRLQYLEELYCYMSPSSDTLLAAMSELLRTTTCLRSLVFYACQEKGQPPKTLIDALAANTTLRSLEMWANWNTAEPPGTLGEYVRSNRLLTKLVLFGEETDREELSLDEALVRNCTLTTLDIHRLCGGETTAGFLTKILAECASITKLTLGGLRDEYVNISEATLTRCGEALTQNDTLEELKLSYSLWHPDNWIAFFAFLPNNTHLKKLEVSNHWPSDYGTFVPVLEALANTKSSGRVSFGSYMCKPIARDFIRFGAFSRIEIYGELSLKVSVLQRLPALDHFTSLSLGLYEADQTLFSSLAKYVRATAMLQELRLCVSSPGDAAYSSCWTLLLESILANTSITLLLISSSGNLAFNDRLAATIGLSRYTANALEKVSRRPALVRKLAEKEGMVAGEVARMIRSRLRGVEGLHDFMRLTGVVKECVMCAPPVNGCGVQLEDLNSDCWRLVRQYLSFDDVKASPSPSRVTPCLAEHQAQKAHRAC</sequence>
<dbReference type="PANTHER" id="PTHR47679:SF2">
    <property type="entry name" value="C-TERMINAL OF ROC (COR) DOMAIN-CONTAINING PROTEIN"/>
    <property type="match status" value="1"/>
</dbReference>
<dbReference type="EMBL" id="JABSTV010001253">
    <property type="protein sequence ID" value="KAH7944249.1"/>
    <property type="molecule type" value="Genomic_DNA"/>
</dbReference>
<dbReference type="SUPFAM" id="SSF52047">
    <property type="entry name" value="RNI-like"/>
    <property type="match status" value="1"/>
</dbReference>
<dbReference type="Proteomes" id="UP000821837">
    <property type="component" value="Unassembled WGS sequence"/>
</dbReference>
<accession>A0A9D4PK17</accession>
<protein>
    <recommendedName>
        <fullName evidence="3">Nlr family card domain protein</fullName>
    </recommendedName>
</protein>
<comment type="caution">
    <text evidence="1">The sequence shown here is derived from an EMBL/GenBank/DDBJ whole genome shotgun (WGS) entry which is preliminary data.</text>
</comment>
<dbReference type="AlphaFoldDB" id="A0A9D4PK17"/>
<gene>
    <name evidence="1" type="ORF">HPB52_017639</name>
</gene>